<accession>C9LVH1</accession>
<keyword evidence="1" id="KW-0472">Membrane</keyword>
<comment type="caution">
    <text evidence="2">The sequence shown here is derived from an EMBL/GenBank/DDBJ whole genome shotgun (WGS) entry which is preliminary data.</text>
</comment>
<dbReference type="AlphaFoldDB" id="C9LVH1"/>
<protein>
    <submittedName>
        <fullName evidence="2">Uncharacterized protein</fullName>
    </submittedName>
</protein>
<gene>
    <name evidence="2" type="ORF">SELSPUOL_01466</name>
</gene>
<evidence type="ECO:0000256" key="1">
    <source>
        <dbReference type="SAM" id="Phobius"/>
    </source>
</evidence>
<keyword evidence="1" id="KW-0812">Transmembrane</keyword>
<evidence type="ECO:0000313" key="2">
    <source>
        <dbReference type="EMBL" id="EEX77135.1"/>
    </source>
</evidence>
<sequence length="63" mass="7747">MQKHSFHQKSFYRIDLVYFIVNFIYFTVDNTAQNMYAETIKRNHRCDKAVRLTRDSVKKERFP</sequence>
<organism evidence="2 3">
    <name type="scientific">Selenomonas sputigena (strain ATCC 35185 / DSM 20758 / CCUG 44933 / VPI D19B-28)</name>
    <dbReference type="NCBI Taxonomy" id="546271"/>
    <lineage>
        <taxon>Bacteria</taxon>
        <taxon>Bacillati</taxon>
        <taxon>Bacillota</taxon>
        <taxon>Negativicutes</taxon>
        <taxon>Selenomonadales</taxon>
        <taxon>Selenomonadaceae</taxon>
        <taxon>Selenomonas</taxon>
    </lineage>
</organism>
<evidence type="ECO:0000313" key="3">
    <source>
        <dbReference type="Proteomes" id="UP000003505"/>
    </source>
</evidence>
<reference evidence="2 3" key="1">
    <citation type="submission" date="2009-09" db="EMBL/GenBank/DDBJ databases">
        <authorList>
            <person name="Weinstock G."/>
            <person name="Sodergren E."/>
            <person name="Clifton S."/>
            <person name="Fulton L."/>
            <person name="Fulton B."/>
            <person name="Courtney L."/>
            <person name="Fronick C."/>
            <person name="Harrison M."/>
            <person name="Strong C."/>
            <person name="Farmer C."/>
            <person name="Delahaunty K."/>
            <person name="Markovic C."/>
            <person name="Hall O."/>
            <person name="Minx P."/>
            <person name="Tomlinson C."/>
            <person name="Mitreva M."/>
            <person name="Nelson J."/>
            <person name="Hou S."/>
            <person name="Wollam A."/>
            <person name="Pepin K.H."/>
            <person name="Johnson M."/>
            <person name="Bhonagiri V."/>
            <person name="Nash W.E."/>
            <person name="Warren W."/>
            <person name="Chinwalla A."/>
            <person name="Mardis E.R."/>
            <person name="Wilson R.K."/>
        </authorList>
    </citation>
    <scope>NUCLEOTIDE SEQUENCE [LARGE SCALE GENOMIC DNA]</scope>
    <source>
        <strain evidence="3">ATCC 35185 / DSM 20758 / VPI D19B-28</strain>
    </source>
</reference>
<feature type="transmembrane region" description="Helical" evidence="1">
    <location>
        <begin position="12"/>
        <end position="28"/>
    </location>
</feature>
<dbReference type="Proteomes" id="UP000003505">
    <property type="component" value="Unassembled WGS sequence"/>
</dbReference>
<proteinExistence type="predicted"/>
<name>C9LVH1_SELS3</name>
<keyword evidence="1" id="KW-1133">Transmembrane helix</keyword>
<dbReference type="EMBL" id="ACKP02000027">
    <property type="protein sequence ID" value="EEX77135.1"/>
    <property type="molecule type" value="Genomic_DNA"/>
</dbReference>